<dbReference type="AlphaFoldDB" id="A0AAV6QBN1"/>
<accession>A0AAV6QBN1</accession>
<keyword evidence="1" id="KW-1133">Transmembrane helix</keyword>
<keyword evidence="3" id="KW-1185">Reference proteome</keyword>
<keyword evidence="1" id="KW-0472">Membrane</keyword>
<evidence type="ECO:0000313" key="2">
    <source>
        <dbReference type="EMBL" id="KAG7485721.1"/>
    </source>
</evidence>
<organism evidence="2 3">
    <name type="scientific">Solea senegalensis</name>
    <name type="common">Senegalese sole</name>
    <dbReference type="NCBI Taxonomy" id="28829"/>
    <lineage>
        <taxon>Eukaryota</taxon>
        <taxon>Metazoa</taxon>
        <taxon>Chordata</taxon>
        <taxon>Craniata</taxon>
        <taxon>Vertebrata</taxon>
        <taxon>Euteleostomi</taxon>
        <taxon>Actinopterygii</taxon>
        <taxon>Neopterygii</taxon>
        <taxon>Teleostei</taxon>
        <taxon>Neoteleostei</taxon>
        <taxon>Acanthomorphata</taxon>
        <taxon>Carangaria</taxon>
        <taxon>Pleuronectiformes</taxon>
        <taxon>Pleuronectoidei</taxon>
        <taxon>Soleidae</taxon>
        <taxon>Solea</taxon>
    </lineage>
</organism>
<sequence>MRTHATVADRAPVCVLELNQGSVGVFLILLPGSGSLVWRLLSFAALRCFALRRRRQRTACQIDLRSAPDDCRVCESEKIRALPVLRKLGPCVCVCE</sequence>
<protein>
    <submittedName>
        <fullName evidence="2">Uncharacterized protein</fullName>
    </submittedName>
</protein>
<feature type="transmembrane region" description="Helical" evidence="1">
    <location>
        <begin position="25"/>
        <end position="46"/>
    </location>
</feature>
<proteinExistence type="predicted"/>
<name>A0AAV6QBN1_SOLSE</name>
<gene>
    <name evidence="2" type="ORF">JOB18_016610</name>
</gene>
<reference evidence="2 3" key="1">
    <citation type="journal article" date="2021" name="Sci. Rep.">
        <title>Chromosome anchoring in Senegalese sole (Solea senegalensis) reveals sex-associated markers and genome rearrangements in flatfish.</title>
        <authorList>
            <person name="Guerrero-Cozar I."/>
            <person name="Gomez-Garrido J."/>
            <person name="Berbel C."/>
            <person name="Martinez-Blanch J.F."/>
            <person name="Alioto T."/>
            <person name="Claros M.G."/>
            <person name="Gagnaire P.A."/>
            <person name="Manchado M."/>
        </authorList>
    </citation>
    <scope>NUCLEOTIDE SEQUENCE [LARGE SCALE GENOMIC DNA]</scope>
    <source>
        <strain evidence="2">Sse05_10M</strain>
    </source>
</reference>
<evidence type="ECO:0000313" key="3">
    <source>
        <dbReference type="Proteomes" id="UP000693946"/>
    </source>
</evidence>
<keyword evidence="1" id="KW-0812">Transmembrane</keyword>
<comment type="caution">
    <text evidence="2">The sequence shown here is derived from an EMBL/GenBank/DDBJ whole genome shotgun (WGS) entry which is preliminary data.</text>
</comment>
<dbReference type="Proteomes" id="UP000693946">
    <property type="component" value="Linkage Group LG6"/>
</dbReference>
<dbReference type="EMBL" id="JAGKHQ010000018">
    <property type="protein sequence ID" value="KAG7485721.1"/>
    <property type="molecule type" value="Genomic_DNA"/>
</dbReference>
<evidence type="ECO:0000256" key="1">
    <source>
        <dbReference type="SAM" id="Phobius"/>
    </source>
</evidence>